<dbReference type="EMBL" id="CM001879">
    <property type="protein sequence ID" value="EOX92520.1"/>
    <property type="molecule type" value="Genomic_DNA"/>
</dbReference>
<evidence type="ECO:0000313" key="1">
    <source>
        <dbReference type="EMBL" id="EOX92520.1"/>
    </source>
</evidence>
<accession>A0A061DIZ2</accession>
<proteinExistence type="predicted"/>
<evidence type="ECO:0000313" key="2">
    <source>
        <dbReference type="Proteomes" id="UP000026915"/>
    </source>
</evidence>
<protein>
    <submittedName>
        <fullName evidence="1">Uncharacterized protein</fullName>
    </submittedName>
</protein>
<sequence>MKRVSNSIEVLKRDVKAILFKHIFREDNNFADGLTKAAVMRLGSSGLRLGLRRWRLVLVGVASAFSCMALGRSQMSKVRVFALGPLHVLPVEGNGFQFRRSLEF</sequence>
<dbReference type="Proteomes" id="UP000026915">
    <property type="component" value="Chromosome 1"/>
</dbReference>
<dbReference type="InParanoid" id="A0A061DIZ2"/>
<dbReference type="HOGENOM" id="CLU_2255054_0_0_1"/>
<keyword evidence="2" id="KW-1185">Reference proteome</keyword>
<dbReference type="AlphaFoldDB" id="A0A061DIZ2"/>
<organism evidence="1 2">
    <name type="scientific">Theobroma cacao</name>
    <name type="common">Cacao</name>
    <name type="synonym">Cocoa</name>
    <dbReference type="NCBI Taxonomy" id="3641"/>
    <lineage>
        <taxon>Eukaryota</taxon>
        <taxon>Viridiplantae</taxon>
        <taxon>Streptophyta</taxon>
        <taxon>Embryophyta</taxon>
        <taxon>Tracheophyta</taxon>
        <taxon>Spermatophyta</taxon>
        <taxon>Magnoliopsida</taxon>
        <taxon>eudicotyledons</taxon>
        <taxon>Gunneridae</taxon>
        <taxon>Pentapetalae</taxon>
        <taxon>rosids</taxon>
        <taxon>malvids</taxon>
        <taxon>Malvales</taxon>
        <taxon>Malvaceae</taxon>
        <taxon>Byttnerioideae</taxon>
        <taxon>Theobroma</taxon>
    </lineage>
</organism>
<reference evidence="1 2" key="1">
    <citation type="journal article" date="2013" name="Genome Biol.">
        <title>The genome sequence of the most widely cultivated cacao type and its use to identify candidate genes regulating pod color.</title>
        <authorList>
            <person name="Motamayor J.C."/>
            <person name="Mockaitis K."/>
            <person name="Schmutz J."/>
            <person name="Haiminen N."/>
            <person name="Iii D.L."/>
            <person name="Cornejo O."/>
            <person name="Findley S.D."/>
            <person name="Zheng P."/>
            <person name="Utro F."/>
            <person name="Royaert S."/>
            <person name="Saski C."/>
            <person name="Jenkins J."/>
            <person name="Podicheti R."/>
            <person name="Zhao M."/>
            <person name="Scheffler B.E."/>
            <person name="Stack J.C."/>
            <person name="Feltus F.A."/>
            <person name="Mustiga G.M."/>
            <person name="Amores F."/>
            <person name="Phillips W."/>
            <person name="Marelli J.P."/>
            <person name="May G.D."/>
            <person name="Shapiro H."/>
            <person name="Ma J."/>
            <person name="Bustamante C.D."/>
            <person name="Schnell R.J."/>
            <person name="Main D."/>
            <person name="Gilbert D."/>
            <person name="Parida L."/>
            <person name="Kuhn D.N."/>
        </authorList>
    </citation>
    <scope>NUCLEOTIDE SEQUENCE [LARGE SCALE GENOMIC DNA]</scope>
    <source>
        <strain evidence="2">cv. Matina 1-6</strain>
    </source>
</reference>
<name>A0A061DIZ2_THECC</name>
<dbReference type="Gramene" id="EOX92520">
    <property type="protein sequence ID" value="EOX92520"/>
    <property type="gene ID" value="TCM_001463"/>
</dbReference>
<gene>
    <name evidence="1" type="ORF">TCM_001463</name>
</gene>